<keyword evidence="5" id="KW-0175">Coiled coil</keyword>
<keyword evidence="2" id="KW-0812">Transmembrane</keyword>
<evidence type="ECO:0000256" key="1">
    <source>
        <dbReference type="ARBA" id="ARBA00004141"/>
    </source>
</evidence>
<reference evidence="6" key="1">
    <citation type="submission" date="2021-05" db="EMBL/GenBank/DDBJ databases">
        <authorList>
            <person name="Pietrasiak N."/>
            <person name="Ward R."/>
            <person name="Stajich J.E."/>
            <person name="Kurbessoian T."/>
        </authorList>
    </citation>
    <scope>NUCLEOTIDE SEQUENCE</scope>
    <source>
        <strain evidence="6">UHER 2000/2452</strain>
    </source>
</reference>
<proteinExistence type="predicted"/>
<dbReference type="SUPFAM" id="SSF52540">
    <property type="entry name" value="P-loop containing nucleoside triphosphate hydrolases"/>
    <property type="match status" value="1"/>
</dbReference>
<accession>A0A951UQR7</accession>
<protein>
    <submittedName>
        <fullName evidence="6">DUF697 domain-containing protein</fullName>
    </submittedName>
</protein>
<dbReference type="EMBL" id="JAHHHD010000024">
    <property type="protein sequence ID" value="MBW4660713.1"/>
    <property type="molecule type" value="Genomic_DNA"/>
</dbReference>
<comment type="caution">
    <text evidence="6">The sequence shown here is derived from an EMBL/GenBank/DDBJ whole genome shotgun (WGS) entry which is preliminary data.</text>
</comment>
<keyword evidence="4" id="KW-0472">Membrane</keyword>
<dbReference type="GO" id="GO:0016020">
    <property type="term" value="C:membrane"/>
    <property type="evidence" value="ECO:0007669"/>
    <property type="project" value="UniProtKB-SubCell"/>
</dbReference>
<keyword evidence="3" id="KW-1133">Transmembrane helix</keyword>
<evidence type="ECO:0000256" key="4">
    <source>
        <dbReference type="ARBA" id="ARBA00023136"/>
    </source>
</evidence>
<feature type="coiled-coil region" evidence="5">
    <location>
        <begin position="69"/>
        <end position="121"/>
    </location>
</feature>
<comment type="subcellular location">
    <subcellularLocation>
        <location evidence="1">Membrane</location>
        <topology evidence="1">Multi-pass membrane protein</topology>
    </subcellularLocation>
</comment>
<reference evidence="6" key="2">
    <citation type="journal article" date="2022" name="Microbiol. Resour. Announc.">
        <title>Metagenome Sequencing to Explore Phylogenomics of Terrestrial Cyanobacteria.</title>
        <authorList>
            <person name="Ward R.D."/>
            <person name="Stajich J.E."/>
            <person name="Johansen J.R."/>
            <person name="Huntemann M."/>
            <person name="Clum A."/>
            <person name="Foster B."/>
            <person name="Foster B."/>
            <person name="Roux S."/>
            <person name="Palaniappan K."/>
            <person name="Varghese N."/>
            <person name="Mukherjee S."/>
            <person name="Reddy T.B.K."/>
            <person name="Daum C."/>
            <person name="Copeland A."/>
            <person name="Chen I.A."/>
            <person name="Ivanova N.N."/>
            <person name="Kyrpides N.C."/>
            <person name="Shapiro N."/>
            <person name="Eloe-Fadrosh E.A."/>
            <person name="Pietrasiak N."/>
        </authorList>
    </citation>
    <scope>NUCLEOTIDE SEQUENCE</scope>
    <source>
        <strain evidence="6">UHER 2000/2452</strain>
    </source>
</reference>
<gene>
    <name evidence="6" type="ORF">KME15_18725</name>
</gene>
<evidence type="ECO:0000313" key="7">
    <source>
        <dbReference type="Proteomes" id="UP000757435"/>
    </source>
</evidence>
<dbReference type="Gene3D" id="3.40.50.300">
    <property type="entry name" value="P-loop containing nucleotide triphosphate hydrolases"/>
    <property type="match status" value="1"/>
</dbReference>
<name>A0A951UQR7_9CYAN</name>
<dbReference type="AlphaFoldDB" id="A0A951UQR7"/>
<dbReference type="Proteomes" id="UP000757435">
    <property type="component" value="Unassembled WGS sequence"/>
</dbReference>
<dbReference type="Pfam" id="PF05128">
    <property type="entry name" value="DUF697"/>
    <property type="match status" value="1"/>
</dbReference>
<organism evidence="6 7">
    <name type="scientific">Drouetiella hepatica Uher 2000/2452</name>
    <dbReference type="NCBI Taxonomy" id="904376"/>
    <lineage>
        <taxon>Bacteria</taxon>
        <taxon>Bacillati</taxon>
        <taxon>Cyanobacteriota</taxon>
        <taxon>Cyanophyceae</taxon>
        <taxon>Oculatellales</taxon>
        <taxon>Oculatellaceae</taxon>
        <taxon>Drouetiella</taxon>
    </lineage>
</organism>
<dbReference type="InterPro" id="IPR021147">
    <property type="entry name" value="DUF697"/>
</dbReference>
<evidence type="ECO:0000256" key="5">
    <source>
        <dbReference type="SAM" id="Coils"/>
    </source>
</evidence>
<evidence type="ECO:0000256" key="2">
    <source>
        <dbReference type="ARBA" id="ARBA00022692"/>
    </source>
</evidence>
<evidence type="ECO:0000256" key="3">
    <source>
        <dbReference type="ARBA" id="ARBA00022989"/>
    </source>
</evidence>
<sequence>MIPLLQKPLLVGGLGLTAGVWLLGSLDPHMIGMGSSAVWSAVALGSGLWWLNQKRRVERPLLSFTPVDRTAVEKALAEVEVQINHLSTELNASLPETAVLIVNLRQQLAALATELERKSIRLAFLGERSVGKTTLTQLLSDSSISVQKTSIQSTASALDQPEFYSADSAVADAENADLVMFLTTGDITDSEFQTLKKLLVKNHRILLLFNKQDQYLIADRPVILQQIRDRMAGLLATEDIMAIAAQPVPIKVRKHQPDGTFEERFEQPAPDVAILQQRLQQVLTQESQQLILATVKRQAQALSAVVQTELNQVRRQRALPIIEQYQWVAAGAAFANPVPSLDLLATATINAQLVVDLGAIYQQQFSLDQAKTVMGNLASQMVKLGLVEMASQAIAPLLKSHALTYVAGGTLQGTSAAYLTRIAGLSLVEYFEEQSLDPALEPNFKVDRMLQKIKAVFDANQRSEFLHSLVKQSLGRFAPSPLVPATTPTV</sequence>
<dbReference type="InterPro" id="IPR027417">
    <property type="entry name" value="P-loop_NTPase"/>
</dbReference>
<evidence type="ECO:0000313" key="6">
    <source>
        <dbReference type="EMBL" id="MBW4660713.1"/>
    </source>
</evidence>